<evidence type="ECO:0000256" key="4">
    <source>
        <dbReference type="ARBA" id="ARBA00022825"/>
    </source>
</evidence>
<dbReference type="PANTHER" id="PTHR43399:SF4">
    <property type="entry name" value="CELL WALL-ASSOCIATED PROTEASE"/>
    <property type="match status" value="1"/>
</dbReference>
<feature type="region of interest" description="Disordered" evidence="7">
    <location>
        <begin position="447"/>
        <end position="503"/>
    </location>
</feature>
<dbReference type="InterPro" id="IPR023828">
    <property type="entry name" value="Peptidase_S8_Ser-AS"/>
</dbReference>
<keyword evidence="3 5" id="KW-0378">Hydrolase</keyword>
<name>A0ABV1HMV0_9FIRM</name>
<feature type="active site" description="Charge relay system" evidence="5">
    <location>
        <position position="164"/>
    </location>
</feature>
<dbReference type="PANTHER" id="PTHR43399">
    <property type="entry name" value="SUBTILISIN-RELATED"/>
    <property type="match status" value="1"/>
</dbReference>
<dbReference type="InterPro" id="IPR015500">
    <property type="entry name" value="Peptidase_S8_subtilisin-rel"/>
</dbReference>
<dbReference type="EMBL" id="JBBMFJ010000022">
    <property type="protein sequence ID" value="MEQ2563640.1"/>
    <property type="molecule type" value="Genomic_DNA"/>
</dbReference>
<reference evidence="10 11" key="1">
    <citation type="submission" date="2024-03" db="EMBL/GenBank/DDBJ databases">
        <title>Human intestinal bacterial collection.</title>
        <authorList>
            <person name="Pauvert C."/>
            <person name="Hitch T.C.A."/>
            <person name="Clavel T."/>
        </authorList>
    </citation>
    <scope>NUCLEOTIDE SEQUENCE [LARGE SCALE GENOMIC DNA]</scope>
    <source>
        <strain evidence="10 11">CLA-AP-H27</strain>
    </source>
</reference>
<feature type="signal peptide" evidence="8">
    <location>
        <begin position="1"/>
        <end position="25"/>
    </location>
</feature>
<comment type="similarity">
    <text evidence="1 5 6">Belongs to the peptidase S8 family.</text>
</comment>
<feature type="chain" id="PRO_5046435706" evidence="8">
    <location>
        <begin position="26"/>
        <end position="503"/>
    </location>
</feature>
<dbReference type="InterPro" id="IPR051048">
    <property type="entry name" value="Peptidase_S8/S53_subtilisin"/>
</dbReference>
<evidence type="ECO:0000256" key="8">
    <source>
        <dbReference type="SAM" id="SignalP"/>
    </source>
</evidence>
<dbReference type="InterPro" id="IPR000209">
    <property type="entry name" value="Peptidase_S8/S53_dom"/>
</dbReference>
<evidence type="ECO:0000256" key="2">
    <source>
        <dbReference type="ARBA" id="ARBA00022670"/>
    </source>
</evidence>
<dbReference type="EC" id="3.4.-.-" evidence="10"/>
<proteinExistence type="inferred from homology"/>
<dbReference type="PROSITE" id="PS51892">
    <property type="entry name" value="SUBTILASE"/>
    <property type="match status" value="1"/>
</dbReference>
<evidence type="ECO:0000256" key="1">
    <source>
        <dbReference type="ARBA" id="ARBA00011073"/>
    </source>
</evidence>
<dbReference type="Proteomes" id="UP001437460">
    <property type="component" value="Unassembled WGS sequence"/>
</dbReference>
<dbReference type="GO" id="GO:0016787">
    <property type="term" value="F:hydrolase activity"/>
    <property type="evidence" value="ECO:0007669"/>
    <property type="project" value="UniProtKB-KW"/>
</dbReference>
<keyword evidence="11" id="KW-1185">Reference proteome</keyword>
<keyword evidence="8" id="KW-0732">Signal</keyword>
<evidence type="ECO:0000256" key="7">
    <source>
        <dbReference type="SAM" id="MobiDB-lite"/>
    </source>
</evidence>
<organism evidence="10 11">
    <name type="scientific">Ventrimonas faecis</name>
    <dbReference type="NCBI Taxonomy" id="3133170"/>
    <lineage>
        <taxon>Bacteria</taxon>
        <taxon>Bacillati</taxon>
        <taxon>Bacillota</taxon>
        <taxon>Clostridia</taxon>
        <taxon>Lachnospirales</taxon>
        <taxon>Lachnospiraceae</taxon>
        <taxon>Ventrimonas</taxon>
    </lineage>
</organism>
<dbReference type="RefSeq" id="WP_349229758.1">
    <property type="nucleotide sequence ID" value="NZ_JBBMFJ010000022.1"/>
</dbReference>
<evidence type="ECO:0000313" key="11">
    <source>
        <dbReference type="Proteomes" id="UP001437460"/>
    </source>
</evidence>
<dbReference type="InterPro" id="IPR036852">
    <property type="entry name" value="Peptidase_S8/S53_dom_sf"/>
</dbReference>
<dbReference type="PROSITE" id="PS00138">
    <property type="entry name" value="SUBTILASE_SER"/>
    <property type="match status" value="1"/>
</dbReference>
<feature type="domain" description="Peptidase S8/S53" evidence="9">
    <location>
        <begin position="156"/>
        <end position="422"/>
    </location>
</feature>
<evidence type="ECO:0000259" key="9">
    <source>
        <dbReference type="Pfam" id="PF00082"/>
    </source>
</evidence>
<dbReference type="PRINTS" id="PR00723">
    <property type="entry name" value="SUBTILISIN"/>
</dbReference>
<dbReference type="InterPro" id="IPR023827">
    <property type="entry name" value="Peptidase_S8_Asp-AS"/>
</dbReference>
<accession>A0ABV1HMV0</accession>
<evidence type="ECO:0000256" key="3">
    <source>
        <dbReference type="ARBA" id="ARBA00022801"/>
    </source>
</evidence>
<keyword evidence="4 5" id="KW-0720">Serine protease</keyword>
<dbReference type="CDD" id="cd07473">
    <property type="entry name" value="Peptidases_S8_Subtilisin_like"/>
    <property type="match status" value="1"/>
</dbReference>
<sequence>MKMKWKQQAATALAAVLCGAGLHLAVAVPAGNSAAVSEALVAEPEGESAETTAQYTFHADVYGPGVANLSSSDSYSRYQWGLKNDAELQYSEITNRFKDSNPKLATYIDLANYLGMPAPVAGPDAYRIKEIRARRGVDINILPAWNLYDSSTEEHRQVVVAVIDTGIDINHPDLKDAIWTNEDEIPGDGIDNDGNGYIDDVHGWNFFDGNNELCKGSEDDHGTHAAGTIAAARGNGGIAGITDNKYVKVMVLKALGTQYGVGEEKAIIEAIRYAEANGASICNLSFGTTEYYPELDKVMRDSKMLFVVSAGNGDAKGIGEDTDQKPDYPSSFDLDNVISVANLMFDGSLAESSNYGAKSVDIAAPGTYIVSTIANSGYGFMTGTSMSAPMVTGAAAFLYSYRTDLQLSDIRKVLLETARKIPPLEGKLSSNGMLDVYAALNYGRTTENADSAQAEQSAEQTAGTAQESQGSDSTSDGAAQSESTASASKTITAGGGEPVNLGW</sequence>
<feature type="compositionally biased region" description="Polar residues" evidence="7">
    <location>
        <begin position="468"/>
        <end position="491"/>
    </location>
</feature>
<keyword evidence="2 5" id="KW-0645">Protease</keyword>
<evidence type="ECO:0000256" key="6">
    <source>
        <dbReference type="RuleBase" id="RU003355"/>
    </source>
</evidence>
<gene>
    <name evidence="10" type="ORF">WMO41_10790</name>
</gene>
<evidence type="ECO:0000256" key="5">
    <source>
        <dbReference type="PROSITE-ProRule" id="PRU01240"/>
    </source>
</evidence>
<dbReference type="Gene3D" id="3.40.50.200">
    <property type="entry name" value="Peptidase S8/S53 domain"/>
    <property type="match status" value="1"/>
</dbReference>
<feature type="active site" description="Charge relay system" evidence="5">
    <location>
        <position position="221"/>
    </location>
</feature>
<evidence type="ECO:0000313" key="10">
    <source>
        <dbReference type="EMBL" id="MEQ2563640.1"/>
    </source>
</evidence>
<dbReference type="SUPFAM" id="SSF52743">
    <property type="entry name" value="Subtilisin-like"/>
    <property type="match status" value="1"/>
</dbReference>
<protein>
    <submittedName>
        <fullName evidence="10">S8 family peptidase</fullName>
        <ecNumber evidence="10">3.4.-.-</ecNumber>
    </submittedName>
</protein>
<dbReference type="Pfam" id="PF00082">
    <property type="entry name" value="Peptidase_S8"/>
    <property type="match status" value="1"/>
</dbReference>
<feature type="compositionally biased region" description="Low complexity" evidence="7">
    <location>
        <begin position="448"/>
        <end position="467"/>
    </location>
</feature>
<dbReference type="PROSITE" id="PS00136">
    <property type="entry name" value="SUBTILASE_ASP"/>
    <property type="match status" value="1"/>
</dbReference>
<comment type="caution">
    <text evidence="10">The sequence shown here is derived from an EMBL/GenBank/DDBJ whole genome shotgun (WGS) entry which is preliminary data.</text>
</comment>
<dbReference type="InterPro" id="IPR034204">
    <property type="entry name" value="PfSUB1-like_cat_dom"/>
</dbReference>
<feature type="active site" description="Charge relay system" evidence="5">
    <location>
        <position position="385"/>
    </location>
</feature>